<dbReference type="InterPro" id="IPR001708">
    <property type="entry name" value="YidC/ALB3/OXA1/COX18"/>
</dbReference>
<evidence type="ECO:0000313" key="17">
    <source>
        <dbReference type="EMBL" id="ESR26978.1"/>
    </source>
</evidence>
<dbReference type="eggNOG" id="COG0706">
    <property type="taxonomic scope" value="Bacteria"/>
</dbReference>
<evidence type="ECO:0000256" key="8">
    <source>
        <dbReference type="ARBA" id="ARBA00022989"/>
    </source>
</evidence>
<evidence type="ECO:0000259" key="16">
    <source>
        <dbReference type="Pfam" id="PF14849"/>
    </source>
</evidence>
<comment type="caution">
    <text evidence="17">The sequence shown here is derived from an EMBL/GenBank/DDBJ whole genome shotgun (WGS) entry which is preliminary data.</text>
</comment>
<evidence type="ECO:0000256" key="3">
    <source>
        <dbReference type="ARBA" id="ARBA00015325"/>
    </source>
</evidence>
<dbReference type="CDD" id="cd20070">
    <property type="entry name" value="5TM_YidC_Alb3"/>
    <property type="match status" value="1"/>
</dbReference>
<evidence type="ECO:0000256" key="12">
    <source>
        <dbReference type="ARBA" id="ARBA00033342"/>
    </source>
</evidence>
<dbReference type="PRINTS" id="PR00701">
    <property type="entry name" value="60KDINNERMP"/>
</dbReference>
<keyword evidence="7 13" id="KW-0653">Protein transport</keyword>
<dbReference type="GO" id="GO:0015031">
    <property type="term" value="P:protein transport"/>
    <property type="evidence" value="ECO:0007669"/>
    <property type="project" value="UniProtKB-KW"/>
</dbReference>
<dbReference type="Pfam" id="PF14849">
    <property type="entry name" value="YidC_periplas"/>
    <property type="match status" value="1"/>
</dbReference>
<evidence type="ECO:0000259" key="15">
    <source>
        <dbReference type="Pfam" id="PF02096"/>
    </source>
</evidence>
<feature type="region of interest" description="Disordered" evidence="14">
    <location>
        <begin position="36"/>
        <end position="90"/>
    </location>
</feature>
<feature type="transmembrane region" description="Helical" evidence="13">
    <location>
        <begin position="536"/>
        <end position="561"/>
    </location>
</feature>
<evidence type="ECO:0000256" key="14">
    <source>
        <dbReference type="SAM" id="MobiDB-lite"/>
    </source>
</evidence>
<evidence type="ECO:0000256" key="5">
    <source>
        <dbReference type="ARBA" id="ARBA00022475"/>
    </source>
</evidence>
<protein>
    <recommendedName>
        <fullName evidence="3 13">Membrane protein insertase YidC</fullName>
    </recommendedName>
    <alternativeName>
        <fullName evidence="12 13">Foldase YidC</fullName>
    </alternativeName>
    <alternativeName>
        <fullName evidence="11 13">Membrane integrase YidC</fullName>
    </alternativeName>
    <alternativeName>
        <fullName evidence="13">Membrane protein YidC</fullName>
    </alternativeName>
</protein>
<feature type="transmembrane region" description="Helical" evidence="13">
    <location>
        <begin position="447"/>
        <end position="468"/>
    </location>
</feature>
<evidence type="ECO:0000256" key="10">
    <source>
        <dbReference type="ARBA" id="ARBA00023186"/>
    </source>
</evidence>
<dbReference type="NCBIfam" id="TIGR03593">
    <property type="entry name" value="yidC_nterm"/>
    <property type="match status" value="1"/>
</dbReference>
<comment type="similarity">
    <text evidence="2 13">Belongs to the OXA1/ALB3/YidC family. Type 1 subfamily.</text>
</comment>
<keyword evidence="10 13" id="KW-0143">Chaperone</keyword>
<dbReference type="Proteomes" id="UP000017819">
    <property type="component" value="Unassembled WGS sequence"/>
</dbReference>
<feature type="region of interest" description="Disordered" evidence="14">
    <location>
        <begin position="589"/>
        <end position="617"/>
    </location>
</feature>
<keyword evidence="9 13" id="KW-0472">Membrane</keyword>
<keyword evidence="8 13" id="KW-1133">Transmembrane helix</keyword>
<dbReference type="PATRIC" id="fig|631454.5.peg.396"/>
<comment type="subcellular location">
    <subcellularLocation>
        <location evidence="1">Cell inner membrane</location>
        <topology evidence="1">Multi-pass membrane protein</topology>
    </subcellularLocation>
    <subcellularLocation>
        <location evidence="13">Cell membrane</location>
        <topology evidence="13">Multi-pass membrane protein</topology>
    </subcellularLocation>
</comment>
<feature type="transmembrane region" description="Helical" evidence="13">
    <location>
        <begin position="7"/>
        <end position="26"/>
    </location>
</feature>
<dbReference type="InterPro" id="IPR019998">
    <property type="entry name" value="Membr_insert_YidC"/>
</dbReference>
<keyword evidence="18" id="KW-1185">Reference proteome</keyword>
<dbReference type="GO" id="GO:0005886">
    <property type="term" value="C:plasma membrane"/>
    <property type="evidence" value="ECO:0007669"/>
    <property type="project" value="UniProtKB-SubCell"/>
</dbReference>
<organism evidence="17 18">
    <name type="scientific">Lutibaculum baratangense AMV1</name>
    <dbReference type="NCBI Taxonomy" id="631454"/>
    <lineage>
        <taxon>Bacteria</taxon>
        <taxon>Pseudomonadati</taxon>
        <taxon>Pseudomonadota</taxon>
        <taxon>Alphaproteobacteria</taxon>
        <taxon>Hyphomicrobiales</taxon>
        <taxon>Tepidamorphaceae</taxon>
        <taxon>Lutibaculum</taxon>
    </lineage>
</organism>
<gene>
    <name evidence="13" type="primary">yidC</name>
    <name evidence="17" type="ORF">N177_0404</name>
</gene>
<name>V4TMK6_9HYPH</name>
<dbReference type="PANTHER" id="PTHR12428:SF65">
    <property type="entry name" value="CYTOCHROME C OXIDASE ASSEMBLY PROTEIN COX18, MITOCHONDRIAL"/>
    <property type="match status" value="1"/>
</dbReference>
<dbReference type="Pfam" id="PF02096">
    <property type="entry name" value="60KD_IMP"/>
    <property type="match status" value="1"/>
</dbReference>
<dbReference type="NCBIfam" id="TIGR03592">
    <property type="entry name" value="yidC_oxa1_cterm"/>
    <property type="match status" value="1"/>
</dbReference>
<dbReference type="HAMAP" id="MF_01810">
    <property type="entry name" value="YidC_type1"/>
    <property type="match status" value="1"/>
</dbReference>
<evidence type="ECO:0000256" key="1">
    <source>
        <dbReference type="ARBA" id="ARBA00004429"/>
    </source>
</evidence>
<feature type="domain" description="Membrane insertase YidC/Oxa/ALB C-terminal" evidence="15">
    <location>
        <begin position="378"/>
        <end position="575"/>
    </location>
</feature>
<evidence type="ECO:0000256" key="6">
    <source>
        <dbReference type="ARBA" id="ARBA00022692"/>
    </source>
</evidence>
<evidence type="ECO:0000256" key="11">
    <source>
        <dbReference type="ARBA" id="ARBA00033245"/>
    </source>
</evidence>
<dbReference type="AlphaFoldDB" id="V4TMK6"/>
<dbReference type="InterPro" id="IPR028055">
    <property type="entry name" value="YidC/Oxa/ALB_C"/>
</dbReference>
<evidence type="ECO:0000256" key="13">
    <source>
        <dbReference type="HAMAP-Rule" id="MF_01810"/>
    </source>
</evidence>
<keyword evidence="5 13" id="KW-1003">Cell membrane</keyword>
<comment type="subunit">
    <text evidence="13">Interacts with the Sec translocase complex via SecD. Specifically interacts with transmembrane segments of nascent integral membrane proteins during membrane integration.</text>
</comment>
<keyword evidence="6 13" id="KW-0812">Transmembrane</keyword>
<dbReference type="PANTHER" id="PTHR12428">
    <property type="entry name" value="OXA1"/>
    <property type="match status" value="1"/>
</dbReference>
<feature type="domain" description="Membrane insertase YidC N-terminal" evidence="16">
    <location>
        <begin position="84"/>
        <end position="366"/>
    </location>
</feature>
<dbReference type="RefSeq" id="WP_023430555.1">
    <property type="nucleotide sequence ID" value="NZ_AWXZ01000012.1"/>
</dbReference>
<dbReference type="InterPro" id="IPR028053">
    <property type="entry name" value="Membr_insert_YidC_N"/>
</dbReference>
<evidence type="ECO:0000256" key="7">
    <source>
        <dbReference type="ARBA" id="ARBA00022927"/>
    </source>
</evidence>
<accession>V4TMK6</accession>
<dbReference type="OrthoDB" id="9780552at2"/>
<dbReference type="PRINTS" id="PR01900">
    <property type="entry name" value="YIDCPROTEIN"/>
</dbReference>
<evidence type="ECO:0000313" key="18">
    <source>
        <dbReference type="Proteomes" id="UP000017819"/>
    </source>
</evidence>
<feature type="compositionally biased region" description="Polar residues" evidence="14">
    <location>
        <begin position="68"/>
        <end position="80"/>
    </location>
</feature>
<dbReference type="NCBIfam" id="NF002353">
    <property type="entry name" value="PRK01318.1-4"/>
    <property type="match status" value="1"/>
</dbReference>
<evidence type="ECO:0000256" key="4">
    <source>
        <dbReference type="ARBA" id="ARBA00022448"/>
    </source>
</evidence>
<keyword evidence="4 13" id="KW-0813">Transport</keyword>
<dbReference type="GO" id="GO:0051205">
    <property type="term" value="P:protein insertion into membrane"/>
    <property type="evidence" value="ECO:0007669"/>
    <property type="project" value="TreeGrafter"/>
</dbReference>
<dbReference type="InterPro" id="IPR047196">
    <property type="entry name" value="YidC_ALB_C"/>
</dbReference>
<evidence type="ECO:0000256" key="2">
    <source>
        <dbReference type="ARBA" id="ARBA00010527"/>
    </source>
</evidence>
<dbReference type="CDD" id="cd19961">
    <property type="entry name" value="EcYidC-like_peri"/>
    <property type="match status" value="1"/>
</dbReference>
<dbReference type="STRING" id="631454.N177_0404"/>
<dbReference type="Gene3D" id="2.70.98.90">
    <property type="match status" value="1"/>
</dbReference>
<comment type="function">
    <text evidence="13">Required for the insertion and/or proper folding and/or complex formation of integral membrane proteins into the membrane. Involved in integration of membrane proteins that insert both dependently and independently of the Sec translocase complex, as well as at least some lipoproteins. Aids folding of multispanning membrane proteins.</text>
</comment>
<proteinExistence type="inferred from homology"/>
<feature type="compositionally biased region" description="Low complexity" evidence="14">
    <location>
        <begin position="36"/>
        <end position="65"/>
    </location>
</feature>
<evidence type="ECO:0000256" key="9">
    <source>
        <dbReference type="ARBA" id="ARBA00023136"/>
    </source>
</evidence>
<feature type="transmembrane region" description="Helical" evidence="13">
    <location>
        <begin position="370"/>
        <end position="397"/>
    </location>
</feature>
<dbReference type="GO" id="GO:0032977">
    <property type="term" value="F:membrane insertase activity"/>
    <property type="evidence" value="ECO:0007669"/>
    <property type="project" value="InterPro"/>
</dbReference>
<sequence length="617" mass="67896">MDDSRNYIIAIVLSILILVGWQYFIVGPQTERQQATIEAQQEAQTGIPQPQSSAPGTPAAPGAPSDHASPTTMTRDQALQQGPRVPIRTPSIEGSISLVGARIDDVVLRDYRVTVERDSPNVVLLSPSGAPLPYYAEQGFVSANAGLADLPSSRTEWEAPEGAELTPDTPVTLTYRSESGLVFQRTITVDENYMFTVSDTVTNEGGEAATFSPYALVSRHGLPSDLENFFILHEGLIGVLGEHGLKEVDYDDVAGEPAQQFAATGGWLGITDKYWAAALVPPPDAHYQARFSSGTATGGKISYQSDYLLDPIEIAPGATASVESYVFAGAKRTDLLDSYEATLGIERFELLIDWGWFHFITKPLFSVLHFFSGLVGNFGVAILIVTVLVKAVFFPLANKSYVSMSRMKLVQPKMMEIREKYKDDRMKQQQEMMELYKKEKINPLSGCLPIVVQIPVFFALYKVIFVTIEMRHAPFFGWIQDLSAPDPTTLFNLFGLIPWSPPELLMVGIWPIIMGITMWVQMRLNPPPPDPTSAMVFNWMPLIFTFMLARFPAGLVIYWAWNNTLSVLQQYVIMRRQGVKPDILGNIRASFSKSKPDNDSDGSSGGSGTAAKSGAGK</sequence>
<reference evidence="17 18" key="1">
    <citation type="journal article" date="2014" name="Genome Announc.">
        <title>Draft Genome Sequence of Lutibaculum baratangense Strain AMV1T, Isolated from a Mud Volcano in Andamans, India.</title>
        <authorList>
            <person name="Singh A."/>
            <person name="Sreenivas A."/>
            <person name="Sathyanarayana Reddy G."/>
            <person name="Pinnaka A.K."/>
            <person name="Shivaji S."/>
        </authorList>
    </citation>
    <scope>NUCLEOTIDE SEQUENCE [LARGE SCALE GENOMIC DNA]</scope>
    <source>
        <strain evidence="17 18">AMV1</strain>
    </source>
</reference>
<dbReference type="InterPro" id="IPR038221">
    <property type="entry name" value="YidC_periplasmic_sf"/>
</dbReference>
<dbReference type="EMBL" id="AWXZ01000012">
    <property type="protein sequence ID" value="ESR26978.1"/>
    <property type="molecule type" value="Genomic_DNA"/>
</dbReference>